<dbReference type="AlphaFoldDB" id="A0A328HIV4"/>
<evidence type="ECO:0000313" key="3">
    <source>
        <dbReference type="Proteomes" id="UP000249166"/>
    </source>
</evidence>
<dbReference type="Proteomes" id="UP000249166">
    <property type="component" value="Unassembled WGS sequence"/>
</dbReference>
<sequence>MPVFIAKAGHETDLQDVLRALQAESRKDPGCLEYTVFSDDQRPGTFVLIEGWASREDLQAHNEEAHVKDFVKEVEPLLAVPFSVTPCTPLV</sequence>
<dbReference type="PANTHER" id="PTHR33336">
    <property type="entry name" value="QUINOL MONOOXYGENASE YGIN-RELATED"/>
    <property type="match status" value="1"/>
</dbReference>
<reference evidence="2 3" key="1">
    <citation type="submission" date="2018-04" db="EMBL/GenBank/DDBJ databases">
        <title>Bacteria isolated from cave deposits of Manipur.</title>
        <authorList>
            <person name="Sahoo D."/>
            <person name="Sarangthem I."/>
            <person name="Nandeibam J."/>
        </authorList>
    </citation>
    <scope>NUCLEOTIDE SEQUENCE [LARGE SCALE GENOMIC DNA]</scope>
    <source>
        <strain evidence="3">mrc11</strain>
    </source>
</reference>
<dbReference type="OrthoDB" id="5241825at2"/>
<feature type="domain" description="ABM" evidence="1">
    <location>
        <begin position="1"/>
        <end position="86"/>
    </location>
</feature>
<organism evidence="2 3">
    <name type="scientific">Arthrobacter globiformis</name>
    <dbReference type="NCBI Taxonomy" id="1665"/>
    <lineage>
        <taxon>Bacteria</taxon>
        <taxon>Bacillati</taxon>
        <taxon>Actinomycetota</taxon>
        <taxon>Actinomycetes</taxon>
        <taxon>Micrococcales</taxon>
        <taxon>Micrococcaceae</taxon>
        <taxon>Arthrobacter</taxon>
    </lineage>
</organism>
<keyword evidence="2" id="KW-0503">Monooxygenase</keyword>
<comment type="caution">
    <text evidence="2">The sequence shown here is derived from an EMBL/GenBank/DDBJ whole genome shotgun (WGS) entry which is preliminary data.</text>
</comment>
<dbReference type="GO" id="GO:0004497">
    <property type="term" value="F:monooxygenase activity"/>
    <property type="evidence" value="ECO:0007669"/>
    <property type="project" value="UniProtKB-KW"/>
</dbReference>
<evidence type="ECO:0000259" key="1">
    <source>
        <dbReference type="PROSITE" id="PS51725"/>
    </source>
</evidence>
<dbReference type="SUPFAM" id="SSF54909">
    <property type="entry name" value="Dimeric alpha+beta barrel"/>
    <property type="match status" value="1"/>
</dbReference>
<evidence type="ECO:0000313" key="2">
    <source>
        <dbReference type="EMBL" id="RAM38536.1"/>
    </source>
</evidence>
<dbReference type="InterPro" id="IPR011008">
    <property type="entry name" value="Dimeric_a/b-barrel"/>
</dbReference>
<dbReference type="InterPro" id="IPR050744">
    <property type="entry name" value="AI-2_Isomerase_LsrG"/>
</dbReference>
<dbReference type="PANTHER" id="PTHR33336:SF3">
    <property type="entry name" value="ABM DOMAIN-CONTAINING PROTEIN"/>
    <property type="match status" value="1"/>
</dbReference>
<name>A0A328HIV4_ARTGO</name>
<dbReference type="EMBL" id="QLNP01000062">
    <property type="protein sequence ID" value="RAM38536.1"/>
    <property type="molecule type" value="Genomic_DNA"/>
</dbReference>
<dbReference type="Gene3D" id="3.30.70.100">
    <property type="match status" value="1"/>
</dbReference>
<proteinExistence type="predicted"/>
<accession>A0A328HIV4</accession>
<dbReference type="InterPro" id="IPR007138">
    <property type="entry name" value="ABM_dom"/>
</dbReference>
<gene>
    <name evidence="2" type="ORF">DBZ45_04910</name>
</gene>
<dbReference type="PROSITE" id="PS51725">
    <property type="entry name" value="ABM"/>
    <property type="match status" value="1"/>
</dbReference>
<protein>
    <submittedName>
        <fullName evidence="2">Antibiotic biosynthesis monooxygenase</fullName>
    </submittedName>
</protein>
<dbReference type="Pfam" id="PF03992">
    <property type="entry name" value="ABM"/>
    <property type="match status" value="1"/>
</dbReference>
<keyword evidence="2" id="KW-0560">Oxidoreductase</keyword>